<comment type="caution">
    <text evidence="1">The sequence shown here is derived from an EMBL/GenBank/DDBJ whole genome shotgun (WGS) entry which is preliminary data.</text>
</comment>
<accession>A0A167W860</accession>
<evidence type="ECO:0000313" key="2">
    <source>
        <dbReference type="Proteomes" id="UP000078544"/>
    </source>
</evidence>
<gene>
    <name evidence="1" type="ORF">AAL_08073</name>
</gene>
<name>A0A167W860_9HYPO</name>
<reference evidence="1 2" key="1">
    <citation type="journal article" date="2016" name="Genome Biol. Evol.">
        <title>Divergent and convergent evolution of fungal pathogenicity.</title>
        <authorList>
            <person name="Shang Y."/>
            <person name="Xiao G."/>
            <person name="Zheng P."/>
            <person name="Cen K."/>
            <person name="Zhan S."/>
            <person name="Wang C."/>
        </authorList>
    </citation>
    <scope>NUCLEOTIDE SEQUENCE [LARGE SCALE GENOMIC DNA]</scope>
    <source>
        <strain evidence="1 2">RCEF 2490</strain>
    </source>
</reference>
<dbReference type="Proteomes" id="UP000078544">
    <property type="component" value="Unassembled WGS sequence"/>
</dbReference>
<protein>
    <submittedName>
        <fullName evidence="1">Uncharacterized protein</fullName>
    </submittedName>
</protein>
<organism evidence="1 2">
    <name type="scientific">Moelleriella libera RCEF 2490</name>
    <dbReference type="NCBI Taxonomy" id="1081109"/>
    <lineage>
        <taxon>Eukaryota</taxon>
        <taxon>Fungi</taxon>
        <taxon>Dikarya</taxon>
        <taxon>Ascomycota</taxon>
        <taxon>Pezizomycotina</taxon>
        <taxon>Sordariomycetes</taxon>
        <taxon>Hypocreomycetidae</taxon>
        <taxon>Hypocreales</taxon>
        <taxon>Clavicipitaceae</taxon>
        <taxon>Moelleriella</taxon>
    </lineage>
</organism>
<evidence type="ECO:0000313" key="1">
    <source>
        <dbReference type="EMBL" id="KZZ88515.1"/>
    </source>
</evidence>
<dbReference type="AlphaFoldDB" id="A0A167W860"/>
<proteinExistence type="predicted"/>
<sequence>MAATMLVVFSLCNETITVRGTRRAEGLYARGTTITTESGGPDVELTWMDECRCKSSSVQCKNSSLCASSWAFSRVHVPPVGAGSLDMNETSRQARLKYLFSPSRPRETRWPSEISPVSATRHFSVT</sequence>
<keyword evidence="2" id="KW-1185">Reference proteome</keyword>
<dbReference type="EMBL" id="AZGY01000029">
    <property type="protein sequence ID" value="KZZ88515.1"/>
    <property type="molecule type" value="Genomic_DNA"/>
</dbReference>